<dbReference type="SUPFAM" id="SSF54975">
    <property type="entry name" value="Acylphosphatase/BLUF domain-like"/>
    <property type="match status" value="1"/>
</dbReference>
<dbReference type="InterPro" id="IPR036046">
    <property type="entry name" value="Acylphosphatase-like_dom_sf"/>
</dbReference>
<gene>
    <name evidence="2" type="ORF">LCGC14_0651750</name>
</gene>
<dbReference type="EMBL" id="LAZR01001216">
    <property type="protein sequence ID" value="KKN48540.1"/>
    <property type="molecule type" value="Genomic_DNA"/>
</dbReference>
<sequence>MYCIIYRSTTHSVLTQLQIQNLLNQAKDFNRKNQITGCLLYYHHEFVQYLEGEEKVVTALFDKIKKDIRHYNVDLLVSGFIYGREFKNWSMAYENFIGPNSRLEYLKMLVETYIDDENTFTTINPATKKFWTVVRTLLSTQKVEDFQ</sequence>
<reference evidence="2" key="1">
    <citation type="journal article" date="2015" name="Nature">
        <title>Complex archaea that bridge the gap between prokaryotes and eukaryotes.</title>
        <authorList>
            <person name="Spang A."/>
            <person name="Saw J.H."/>
            <person name="Jorgensen S.L."/>
            <person name="Zaremba-Niedzwiedzka K."/>
            <person name="Martijn J."/>
            <person name="Lind A.E."/>
            <person name="van Eijk R."/>
            <person name="Schleper C."/>
            <person name="Guy L."/>
            <person name="Ettema T.J."/>
        </authorList>
    </citation>
    <scope>NUCLEOTIDE SEQUENCE</scope>
</reference>
<dbReference type="PROSITE" id="PS50925">
    <property type="entry name" value="BLUF"/>
    <property type="match status" value="1"/>
</dbReference>
<comment type="caution">
    <text evidence="2">The sequence shown here is derived from an EMBL/GenBank/DDBJ whole genome shotgun (WGS) entry which is preliminary data.</text>
</comment>
<proteinExistence type="predicted"/>
<feature type="domain" description="BLUF" evidence="1">
    <location>
        <begin position="1"/>
        <end position="92"/>
    </location>
</feature>
<evidence type="ECO:0000259" key="1">
    <source>
        <dbReference type="PROSITE" id="PS50925"/>
    </source>
</evidence>
<dbReference type="AlphaFoldDB" id="A0A0F9QW08"/>
<dbReference type="GO" id="GO:0071949">
    <property type="term" value="F:FAD binding"/>
    <property type="evidence" value="ECO:0007669"/>
    <property type="project" value="InterPro"/>
</dbReference>
<dbReference type="InterPro" id="IPR007024">
    <property type="entry name" value="BLUF_domain"/>
</dbReference>
<dbReference type="Pfam" id="PF04940">
    <property type="entry name" value="BLUF"/>
    <property type="match status" value="1"/>
</dbReference>
<evidence type="ECO:0000313" key="2">
    <source>
        <dbReference type="EMBL" id="KKN48540.1"/>
    </source>
</evidence>
<name>A0A0F9QW08_9ZZZZ</name>
<dbReference type="GO" id="GO:0009882">
    <property type="term" value="F:blue light photoreceptor activity"/>
    <property type="evidence" value="ECO:0007669"/>
    <property type="project" value="InterPro"/>
</dbReference>
<accession>A0A0F9QW08</accession>
<protein>
    <recommendedName>
        <fullName evidence="1">BLUF domain-containing protein</fullName>
    </recommendedName>
</protein>
<dbReference type="SMART" id="SM01034">
    <property type="entry name" value="BLUF"/>
    <property type="match status" value="1"/>
</dbReference>
<dbReference type="Gene3D" id="3.30.70.100">
    <property type="match status" value="1"/>
</dbReference>
<organism evidence="2">
    <name type="scientific">marine sediment metagenome</name>
    <dbReference type="NCBI Taxonomy" id="412755"/>
    <lineage>
        <taxon>unclassified sequences</taxon>
        <taxon>metagenomes</taxon>
        <taxon>ecological metagenomes</taxon>
    </lineage>
</organism>